<evidence type="ECO:0000313" key="3">
    <source>
        <dbReference type="Proteomes" id="UP001157006"/>
    </source>
</evidence>
<feature type="region of interest" description="Disordered" evidence="1">
    <location>
        <begin position="1"/>
        <end position="96"/>
    </location>
</feature>
<proteinExistence type="predicted"/>
<evidence type="ECO:0000256" key="1">
    <source>
        <dbReference type="SAM" id="MobiDB-lite"/>
    </source>
</evidence>
<accession>A0AAV1A6P3</accession>
<dbReference type="AlphaFoldDB" id="A0AAV1A6P3"/>
<feature type="compositionally biased region" description="Pro residues" evidence="1">
    <location>
        <begin position="32"/>
        <end position="54"/>
    </location>
</feature>
<organism evidence="2 3">
    <name type="scientific">Vicia faba</name>
    <name type="common">Broad bean</name>
    <name type="synonym">Faba vulgaris</name>
    <dbReference type="NCBI Taxonomy" id="3906"/>
    <lineage>
        <taxon>Eukaryota</taxon>
        <taxon>Viridiplantae</taxon>
        <taxon>Streptophyta</taxon>
        <taxon>Embryophyta</taxon>
        <taxon>Tracheophyta</taxon>
        <taxon>Spermatophyta</taxon>
        <taxon>Magnoliopsida</taxon>
        <taxon>eudicotyledons</taxon>
        <taxon>Gunneridae</taxon>
        <taxon>Pentapetalae</taxon>
        <taxon>rosids</taxon>
        <taxon>fabids</taxon>
        <taxon>Fabales</taxon>
        <taxon>Fabaceae</taxon>
        <taxon>Papilionoideae</taxon>
        <taxon>50 kb inversion clade</taxon>
        <taxon>NPAAA clade</taxon>
        <taxon>Hologalegina</taxon>
        <taxon>IRL clade</taxon>
        <taxon>Fabeae</taxon>
        <taxon>Vicia</taxon>
    </lineage>
</organism>
<gene>
    <name evidence="2" type="ORF">VFH_III222640</name>
</gene>
<reference evidence="2 3" key="1">
    <citation type="submission" date="2023-01" db="EMBL/GenBank/DDBJ databases">
        <authorList>
            <person name="Kreplak J."/>
        </authorList>
    </citation>
    <scope>NUCLEOTIDE SEQUENCE [LARGE SCALE GENOMIC DNA]</scope>
</reference>
<dbReference type="Proteomes" id="UP001157006">
    <property type="component" value="Chromosome 3"/>
</dbReference>
<evidence type="ECO:0000313" key="2">
    <source>
        <dbReference type="EMBL" id="CAI8606290.1"/>
    </source>
</evidence>
<feature type="compositionally biased region" description="Polar residues" evidence="1">
    <location>
        <begin position="76"/>
        <end position="96"/>
    </location>
</feature>
<dbReference type="EMBL" id="OX451738">
    <property type="protein sequence ID" value="CAI8606290.1"/>
    <property type="molecule type" value="Genomic_DNA"/>
</dbReference>
<keyword evidence="3" id="KW-1185">Reference proteome</keyword>
<name>A0AAV1A6P3_VICFA</name>
<protein>
    <submittedName>
        <fullName evidence="2">Uncharacterized protein</fullName>
    </submittedName>
</protein>
<feature type="compositionally biased region" description="Polar residues" evidence="1">
    <location>
        <begin position="20"/>
        <end position="31"/>
    </location>
</feature>
<sequence length="230" mass="25184">MPPGALAVNTSRLKHDTRNKSTTSSMRQRTQAPPPPHTSVVPPPPHTTVAPPLPHTTATLSPPLTAPTPPLPQTIEAVSQPQTTDTSQTFEESTFVPTPGVTHHVLQGPAVNHTTIAGEEDERDQTVSDEEEEAAEQAFADGQRPMSIVGNGIVSLNLRIEEKRDMHTLICLNLLFNGSRVLTPKYKICFIKLVVKEYLIYLNSKMSLDKIRLIEHQPKGGGPYHGTRKS</sequence>